<dbReference type="GO" id="GO:0005634">
    <property type="term" value="C:nucleus"/>
    <property type="evidence" value="ECO:0000318"/>
    <property type="project" value="GO_Central"/>
</dbReference>
<dbReference type="PANTHER" id="PTHR13206:SF0">
    <property type="entry name" value="E3 UBIQUITIN-PROTEIN LIGASE FANCL"/>
    <property type="match status" value="1"/>
</dbReference>
<sequence>MPAILTNITSNQLGCTLHCREYHCLLRLRSNRHDGVSAGAASSSASAACSANRDNLMSTPDITTLSVIPIRADDDNGAVSDHSILDDDEIPLLPESFSCTHATNGINPTINAKGNNNQHKCKELIRITTKLEIQLKERLKDASDGAVFSPNNADKQQVEYEEFLRRSDAIFSELLSAVHQQIRKEQSSFNGSGKGKKRTRTQQHNGSNSTLVATSTPPLKYYSSLLRQLQIIQNMSNVTDISLHKQSTSSNNDNTNVPADLSRVSVTCIDKHERSHTWHAELYPTVVMTMDLPAEFALDDKRIRMDRWWEDGGDASRSLLLKIQHQFQLVLDKYQPLFNELDDLDSHLWVLEPSLPARRCSVERRIALWEGGASMVIVLDPENPRGVPVMVRFLGVSVATMTAAANARGGENGGEIVDWRTSFAEFVSEEVEEKAKAGRKQPDIGVNQEEKTGNQNNKHWSEERNIRENLELWFGSPLPSPLSSEKSDYLVECGICYTHRLPIEDETDPTAEPEEGPLPEAKCNNVSCNRHYHDTCLFEWLHSLPTARVSFDRIFGSCPYCCEAVSVKMLNGSKSR</sequence>
<dbReference type="Pfam" id="PF18891">
    <property type="entry name" value="FANCL_d3"/>
    <property type="match status" value="1"/>
</dbReference>
<feature type="domain" description="FANCL UBC-like" evidence="3">
    <location>
        <begin position="337"/>
        <end position="397"/>
    </location>
</feature>
<feature type="domain" description="FANCL C-terminal" evidence="2">
    <location>
        <begin position="491"/>
        <end position="569"/>
    </location>
</feature>
<accession>B8BXQ1</accession>
<protein>
    <recommendedName>
        <fullName evidence="6">RING-type domain-containing protein</fullName>
    </recommendedName>
</protein>
<reference evidence="4 5" key="1">
    <citation type="journal article" date="2004" name="Science">
        <title>The genome of the diatom Thalassiosira pseudonana: ecology, evolution, and metabolism.</title>
        <authorList>
            <person name="Armbrust E.V."/>
            <person name="Berges J.A."/>
            <person name="Bowler C."/>
            <person name="Green B.R."/>
            <person name="Martinez D."/>
            <person name="Putnam N.H."/>
            <person name="Zhou S."/>
            <person name="Allen A.E."/>
            <person name="Apt K.E."/>
            <person name="Bechner M."/>
            <person name="Brzezinski M.A."/>
            <person name="Chaal B.K."/>
            <person name="Chiovitti A."/>
            <person name="Davis A.K."/>
            <person name="Demarest M.S."/>
            <person name="Detter J.C."/>
            <person name="Glavina T."/>
            <person name="Goodstein D."/>
            <person name="Hadi M.Z."/>
            <person name="Hellsten U."/>
            <person name="Hildebrand M."/>
            <person name="Jenkins B.D."/>
            <person name="Jurka J."/>
            <person name="Kapitonov V.V."/>
            <person name="Kroger N."/>
            <person name="Lau W.W."/>
            <person name="Lane T.W."/>
            <person name="Larimer F.W."/>
            <person name="Lippmeier J.C."/>
            <person name="Lucas S."/>
            <person name="Medina M."/>
            <person name="Montsant A."/>
            <person name="Obornik M."/>
            <person name="Parker M.S."/>
            <person name="Palenik B."/>
            <person name="Pazour G.J."/>
            <person name="Richardson P.M."/>
            <person name="Rynearson T.A."/>
            <person name="Saito M.A."/>
            <person name="Schwartz D.C."/>
            <person name="Thamatrakoln K."/>
            <person name="Valentin K."/>
            <person name="Vardi A."/>
            <person name="Wilkerson F.P."/>
            <person name="Rokhsar D.S."/>
        </authorList>
    </citation>
    <scope>NUCLEOTIDE SEQUENCE [LARGE SCALE GENOMIC DNA]</scope>
    <source>
        <strain evidence="4 5">CCMP1335</strain>
    </source>
</reference>
<evidence type="ECO:0000259" key="3">
    <source>
        <dbReference type="Pfam" id="PF18891"/>
    </source>
</evidence>
<dbReference type="RefSeq" id="XP_002288309.1">
    <property type="nucleotide sequence ID" value="XM_002288273.1"/>
</dbReference>
<dbReference type="Gene3D" id="3.10.110.20">
    <property type="entry name" value="RWD domain-like"/>
    <property type="match status" value="1"/>
</dbReference>
<name>B8BXQ1_THAPS</name>
<dbReference type="InterPro" id="IPR026850">
    <property type="entry name" value="FANCL_C"/>
</dbReference>
<dbReference type="HOGENOM" id="CLU_473741_0_0_1"/>
<dbReference type="STRING" id="35128.B8BXQ1"/>
<evidence type="ECO:0000259" key="2">
    <source>
        <dbReference type="Pfam" id="PF11793"/>
    </source>
</evidence>
<evidence type="ECO:0000313" key="4">
    <source>
        <dbReference type="EMBL" id="EED93745.1"/>
    </source>
</evidence>
<evidence type="ECO:0000313" key="5">
    <source>
        <dbReference type="Proteomes" id="UP000001449"/>
    </source>
</evidence>
<dbReference type="eggNOG" id="KOG3268">
    <property type="taxonomic scope" value="Eukaryota"/>
</dbReference>
<keyword evidence="5" id="KW-1185">Reference proteome</keyword>
<proteinExistence type="predicted"/>
<dbReference type="Gene3D" id="3.30.40.10">
    <property type="entry name" value="Zinc/RING finger domain, C3HC4 (zinc finger)"/>
    <property type="match status" value="1"/>
</dbReference>
<dbReference type="GeneID" id="7444765"/>
<dbReference type="InterPro" id="IPR026848">
    <property type="entry name" value="Fancl"/>
</dbReference>
<feature type="compositionally biased region" description="Polar residues" evidence="1">
    <location>
        <begin position="202"/>
        <end position="213"/>
    </location>
</feature>
<evidence type="ECO:0008006" key="6">
    <source>
        <dbReference type="Google" id="ProtNLM"/>
    </source>
</evidence>
<dbReference type="GO" id="GO:0036297">
    <property type="term" value="P:interstrand cross-link repair"/>
    <property type="evidence" value="ECO:0007669"/>
    <property type="project" value="InterPro"/>
</dbReference>
<reference evidence="4 5" key="2">
    <citation type="journal article" date="2008" name="Nature">
        <title>The Phaeodactylum genome reveals the evolutionary history of diatom genomes.</title>
        <authorList>
            <person name="Bowler C."/>
            <person name="Allen A.E."/>
            <person name="Badger J.H."/>
            <person name="Grimwood J."/>
            <person name="Jabbari K."/>
            <person name="Kuo A."/>
            <person name="Maheswari U."/>
            <person name="Martens C."/>
            <person name="Maumus F."/>
            <person name="Otillar R.P."/>
            <person name="Rayko E."/>
            <person name="Salamov A."/>
            <person name="Vandepoele K."/>
            <person name="Beszteri B."/>
            <person name="Gruber A."/>
            <person name="Heijde M."/>
            <person name="Katinka M."/>
            <person name="Mock T."/>
            <person name="Valentin K."/>
            <person name="Verret F."/>
            <person name="Berges J.A."/>
            <person name="Brownlee C."/>
            <person name="Cadoret J.P."/>
            <person name="Chiovitti A."/>
            <person name="Choi C.J."/>
            <person name="Coesel S."/>
            <person name="De Martino A."/>
            <person name="Detter J.C."/>
            <person name="Durkin C."/>
            <person name="Falciatore A."/>
            <person name="Fournet J."/>
            <person name="Haruta M."/>
            <person name="Huysman M.J."/>
            <person name="Jenkins B.D."/>
            <person name="Jiroutova K."/>
            <person name="Jorgensen R.E."/>
            <person name="Joubert Y."/>
            <person name="Kaplan A."/>
            <person name="Kroger N."/>
            <person name="Kroth P.G."/>
            <person name="La Roche J."/>
            <person name="Lindquist E."/>
            <person name="Lommer M."/>
            <person name="Martin-Jezequel V."/>
            <person name="Lopez P.J."/>
            <person name="Lucas S."/>
            <person name="Mangogna M."/>
            <person name="McGinnis K."/>
            <person name="Medlin L.K."/>
            <person name="Montsant A."/>
            <person name="Oudot-Le Secq M.P."/>
            <person name="Napoli C."/>
            <person name="Obornik M."/>
            <person name="Parker M.S."/>
            <person name="Petit J.L."/>
            <person name="Porcel B.M."/>
            <person name="Poulsen N."/>
            <person name="Robison M."/>
            <person name="Rychlewski L."/>
            <person name="Rynearson T.A."/>
            <person name="Schmutz J."/>
            <person name="Shapiro H."/>
            <person name="Siaut M."/>
            <person name="Stanley M."/>
            <person name="Sussman M.R."/>
            <person name="Taylor A.R."/>
            <person name="Vardi A."/>
            <person name="von Dassow P."/>
            <person name="Vyverman W."/>
            <person name="Willis A."/>
            <person name="Wyrwicz L.S."/>
            <person name="Rokhsar D.S."/>
            <person name="Weissenbach J."/>
            <person name="Armbrust E.V."/>
            <person name="Green B.R."/>
            <person name="Van de Peer Y."/>
            <person name="Grigoriev I.V."/>
        </authorList>
    </citation>
    <scope>NUCLEOTIDE SEQUENCE [LARGE SCALE GENOMIC DNA]</scope>
    <source>
        <strain evidence="4 5">CCMP1335</strain>
    </source>
</reference>
<dbReference type="AlphaFoldDB" id="B8BXQ1"/>
<feature type="compositionally biased region" description="Basic and acidic residues" evidence="1">
    <location>
        <begin position="434"/>
        <end position="452"/>
    </location>
</feature>
<gene>
    <name evidence="4" type="ORF">THAPSDRAFT_3408</name>
</gene>
<dbReference type="PANTHER" id="PTHR13206">
    <property type="entry name" value="UBIQUITIN LIGASE PROTEIN PHF9 FANCONI ANEMIA GROUP L PROTEIN"/>
    <property type="match status" value="1"/>
</dbReference>
<dbReference type="Proteomes" id="UP000001449">
    <property type="component" value="Chromosome 3"/>
</dbReference>
<dbReference type="InParanoid" id="B8BXQ1"/>
<dbReference type="GO" id="GO:0006281">
    <property type="term" value="P:DNA repair"/>
    <property type="evidence" value="ECO:0000318"/>
    <property type="project" value="GO_Central"/>
</dbReference>
<feature type="region of interest" description="Disordered" evidence="1">
    <location>
        <begin position="434"/>
        <end position="461"/>
    </location>
</feature>
<dbReference type="InterPro" id="IPR043003">
    <property type="entry name" value="FANCL_d3_sf"/>
</dbReference>
<dbReference type="GO" id="GO:0043240">
    <property type="term" value="C:Fanconi anaemia nuclear complex"/>
    <property type="evidence" value="ECO:0007669"/>
    <property type="project" value="InterPro"/>
</dbReference>
<feature type="region of interest" description="Disordered" evidence="1">
    <location>
        <begin position="184"/>
        <end position="213"/>
    </location>
</feature>
<dbReference type="GO" id="GO:0006513">
    <property type="term" value="P:protein monoubiquitination"/>
    <property type="evidence" value="ECO:0000318"/>
    <property type="project" value="GO_Central"/>
</dbReference>
<organism evidence="4 5">
    <name type="scientific">Thalassiosira pseudonana</name>
    <name type="common">Marine diatom</name>
    <name type="synonym">Cyclotella nana</name>
    <dbReference type="NCBI Taxonomy" id="35128"/>
    <lineage>
        <taxon>Eukaryota</taxon>
        <taxon>Sar</taxon>
        <taxon>Stramenopiles</taxon>
        <taxon>Ochrophyta</taxon>
        <taxon>Bacillariophyta</taxon>
        <taxon>Coscinodiscophyceae</taxon>
        <taxon>Thalassiosirophycidae</taxon>
        <taxon>Thalassiosirales</taxon>
        <taxon>Thalassiosiraceae</taxon>
        <taxon>Thalassiosira</taxon>
    </lineage>
</organism>
<dbReference type="CDD" id="cd23832">
    <property type="entry name" value="DRWD-C_FANCL"/>
    <property type="match status" value="1"/>
</dbReference>
<dbReference type="SMART" id="SM01197">
    <property type="entry name" value="FANCL_C"/>
    <property type="match status" value="1"/>
</dbReference>
<evidence type="ECO:0000256" key="1">
    <source>
        <dbReference type="SAM" id="MobiDB-lite"/>
    </source>
</evidence>
<dbReference type="PaxDb" id="35128-Thaps3408"/>
<dbReference type="GO" id="GO:0061630">
    <property type="term" value="F:ubiquitin protein ligase activity"/>
    <property type="evidence" value="ECO:0000318"/>
    <property type="project" value="GO_Central"/>
</dbReference>
<dbReference type="EMBL" id="CM000640">
    <property type="protein sequence ID" value="EED93745.1"/>
    <property type="molecule type" value="Genomic_DNA"/>
</dbReference>
<dbReference type="CDD" id="cd16490">
    <property type="entry name" value="RING-CH-C4HC3_FANCL"/>
    <property type="match status" value="1"/>
</dbReference>
<dbReference type="KEGG" id="tps:THAPSDRAFT_3408"/>
<dbReference type="SUPFAM" id="SSF57850">
    <property type="entry name" value="RING/U-box"/>
    <property type="match status" value="1"/>
</dbReference>
<dbReference type="InterPro" id="IPR044037">
    <property type="entry name" value="FANCL_d3"/>
</dbReference>
<dbReference type="OMA" id="CLFEWLH"/>
<dbReference type="InterPro" id="IPR013083">
    <property type="entry name" value="Znf_RING/FYVE/PHD"/>
</dbReference>
<dbReference type="Pfam" id="PF11793">
    <property type="entry name" value="FANCL_C"/>
    <property type="match status" value="1"/>
</dbReference>